<sequence length="346" mass="37244">MPPTTFSELSHSDQLHVLDGLTRAALPIHYGIPATAELELQQYEDNAVWRVTPVGSETSYVARLSIRDGRPADQQRSEMAWLESLAASGGVAVPGPVTTSSGDHVVPVTVPGHDQPATLALLHWVPGTAEPPYQQPGVAAQMGAATAHLHRNAATVDIPAFDRPTWDYETILLKGAALTDPDATVNLGDHGRETLRAVADRVTQALATDPSEHTRIHGDLHRENMIALPNGGVGVIDFDDCGWGSPILDIATVLSSIHRIAHTTPGAYEKFTRDFLDGYAGIFPLPDDLDDLLEPYLLLRDTFVLNFVTGALANASVAEWGHERIAGILANMDAYLAGQPYPGRIR</sequence>
<reference evidence="3 4" key="1">
    <citation type="submission" date="2018-05" db="EMBL/GenBank/DDBJ databases">
        <title>Genomic Encyclopedia of Type Strains, Phase IV (KMG-IV): sequencing the most valuable type-strain genomes for metagenomic binning, comparative biology and taxonomic classification.</title>
        <authorList>
            <person name="Goeker M."/>
        </authorList>
    </citation>
    <scope>NUCLEOTIDE SEQUENCE [LARGE SCALE GENOMIC DNA]</scope>
    <source>
        <strain evidence="3 4">DSM 44717</strain>
    </source>
</reference>
<evidence type="ECO:0000256" key="1">
    <source>
        <dbReference type="ARBA" id="ARBA00038240"/>
    </source>
</evidence>
<dbReference type="InterPro" id="IPR050249">
    <property type="entry name" value="Pseudomonas-type_ThrB"/>
</dbReference>
<comment type="similarity">
    <text evidence="1">Belongs to the pseudomonas-type ThrB family.</text>
</comment>
<dbReference type="AlphaFoldDB" id="A0A317NLA4"/>
<name>A0A317NLA4_9NOCA</name>
<dbReference type="RefSeq" id="WP_167456320.1">
    <property type="nucleotide sequence ID" value="NZ_QGTL01000006.1"/>
</dbReference>
<accession>A0A317NLA4</accession>
<evidence type="ECO:0000259" key="2">
    <source>
        <dbReference type="Pfam" id="PF01636"/>
    </source>
</evidence>
<dbReference type="Gene3D" id="3.90.1200.10">
    <property type="match status" value="1"/>
</dbReference>
<gene>
    <name evidence="3" type="ORF">DFR69_106229</name>
</gene>
<feature type="domain" description="Aminoglycoside phosphotransferase" evidence="2">
    <location>
        <begin position="45"/>
        <end position="262"/>
    </location>
</feature>
<dbReference type="InterPro" id="IPR011009">
    <property type="entry name" value="Kinase-like_dom_sf"/>
</dbReference>
<comment type="caution">
    <text evidence="3">The sequence shown here is derived from an EMBL/GenBank/DDBJ whole genome shotgun (WGS) entry which is preliminary data.</text>
</comment>
<dbReference type="PANTHER" id="PTHR21064">
    <property type="entry name" value="AMINOGLYCOSIDE PHOSPHOTRANSFERASE DOMAIN-CONTAINING PROTEIN-RELATED"/>
    <property type="match status" value="1"/>
</dbReference>
<keyword evidence="3" id="KW-0418">Kinase</keyword>
<evidence type="ECO:0000313" key="4">
    <source>
        <dbReference type="Proteomes" id="UP000246410"/>
    </source>
</evidence>
<dbReference type="InterPro" id="IPR002575">
    <property type="entry name" value="Aminoglycoside_PTrfase"/>
</dbReference>
<dbReference type="PANTHER" id="PTHR21064:SF6">
    <property type="entry name" value="AMINOGLYCOSIDE PHOSPHOTRANSFERASE DOMAIN-CONTAINING PROTEIN"/>
    <property type="match status" value="1"/>
</dbReference>
<dbReference type="GO" id="GO:0004413">
    <property type="term" value="F:homoserine kinase activity"/>
    <property type="evidence" value="ECO:0007669"/>
    <property type="project" value="TreeGrafter"/>
</dbReference>
<protein>
    <submittedName>
        <fullName evidence="3">Ser/Thr protein kinase RdoA (MazF antagonist)</fullName>
    </submittedName>
</protein>
<dbReference type="EMBL" id="QGTL01000006">
    <property type="protein sequence ID" value="PWV74418.1"/>
    <property type="molecule type" value="Genomic_DNA"/>
</dbReference>
<dbReference type="Pfam" id="PF01636">
    <property type="entry name" value="APH"/>
    <property type="match status" value="1"/>
</dbReference>
<dbReference type="SUPFAM" id="SSF56112">
    <property type="entry name" value="Protein kinase-like (PK-like)"/>
    <property type="match status" value="1"/>
</dbReference>
<dbReference type="Proteomes" id="UP000246410">
    <property type="component" value="Unassembled WGS sequence"/>
</dbReference>
<dbReference type="GO" id="GO:0009088">
    <property type="term" value="P:threonine biosynthetic process"/>
    <property type="evidence" value="ECO:0007669"/>
    <property type="project" value="TreeGrafter"/>
</dbReference>
<organism evidence="3 4">
    <name type="scientific">Nocardia neocaledoniensis</name>
    <dbReference type="NCBI Taxonomy" id="236511"/>
    <lineage>
        <taxon>Bacteria</taxon>
        <taxon>Bacillati</taxon>
        <taxon>Actinomycetota</taxon>
        <taxon>Actinomycetes</taxon>
        <taxon>Mycobacteriales</taxon>
        <taxon>Nocardiaceae</taxon>
        <taxon>Nocardia</taxon>
    </lineage>
</organism>
<keyword evidence="3" id="KW-0808">Transferase</keyword>
<keyword evidence="4" id="KW-1185">Reference proteome</keyword>
<evidence type="ECO:0000313" key="3">
    <source>
        <dbReference type="EMBL" id="PWV74418.1"/>
    </source>
</evidence>
<proteinExistence type="inferred from homology"/>